<evidence type="ECO:0000313" key="3">
    <source>
        <dbReference type="Proteomes" id="UP001652700"/>
    </source>
</evidence>
<reference evidence="2" key="2">
    <citation type="submission" date="2025-05" db="UniProtKB">
        <authorList>
            <consortium name="EnsemblMetazoa"/>
        </authorList>
    </citation>
    <scope>IDENTIFICATION</scope>
</reference>
<dbReference type="RefSeq" id="XP_028143017.1">
    <property type="nucleotide sequence ID" value="XM_028287216.1"/>
</dbReference>
<dbReference type="SUPFAM" id="SSF47565">
    <property type="entry name" value="Insect pheromone/odorant-binding proteins"/>
    <property type="match status" value="1"/>
</dbReference>
<dbReference type="GO" id="GO:0005549">
    <property type="term" value="F:odorant binding"/>
    <property type="evidence" value="ECO:0007669"/>
    <property type="project" value="InterPro"/>
</dbReference>
<evidence type="ECO:0000256" key="1">
    <source>
        <dbReference type="SAM" id="SignalP"/>
    </source>
</evidence>
<dbReference type="Pfam" id="PF01395">
    <property type="entry name" value="PBP_GOBP"/>
    <property type="match status" value="1"/>
</dbReference>
<dbReference type="Gene3D" id="1.10.238.20">
    <property type="entry name" value="Pheromone/general odorant binding protein domain"/>
    <property type="match status" value="1"/>
</dbReference>
<gene>
    <name evidence="4" type="primary">LOC114336833</name>
</gene>
<keyword evidence="1" id="KW-0732">Signal</keyword>
<name>A0A6P7G7S3_DIAVI</name>
<dbReference type="GeneID" id="114336833"/>
<evidence type="ECO:0000313" key="2">
    <source>
        <dbReference type="EnsemblMetazoa" id="XP_028143017.1"/>
    </source>
</evidence>
<dbReference type="OrthoDB" id="6792752at2759"/>
<feature type="chain" id="PRO_5028430285" evidence="1">
    <location>
        <begin position="18"/>
        <end position="144"/>
    </location>
</feature>
<accession>A0A6P7G7S3</accession>
<dbReference type="InterPro" id="IPR006170">
    <property type="entry name" value="PBP/GOBP"/>
</dbReference>
<dbReference type="EnsemblMetazoa" id="XM_028287216.2">
    <property type="protein sequence ID" value="XP_028143017.1"/>
    <property type="gene ID" value="LOC114336833"/>
</dbReference>
<dbReference type="AlphaFoldDB" id="A0A6P7G7S3"/>
<dbReference type="InterPro" id="IPR036728">
    <property type="entry name" value="PBP_GOBP_sf"/>
</dbReference>
<dbReference type="Proteomes" id="UP001652700">
    <property type="component" value="Unplaced"/>
</dbReference>
<protein>
    <submittedName>
        <fullName evidence="4">Uncharacterized protein LOC114336833 isoform X2</fullName>
    </submittedName>
</protein>
<feature type="signal peptide" evidence="1">
    <location>
        <begin position="1"/>
        <end position="17"/>
    </location>
</feature>
<reference evidence="4" key="1">
    <citation type="submission" date="2025-04" db="UniProtKB">
        <authorList>
            <consortium name="RefSeq"/>
        </authorList>
    </citation>
    <scope>IDENTIFICATION</scope>
    <source>
        <tissue evidence="4">Whole insect</tissue>
    </source>
</reference>
<sequence length="144" mass="16882">MKKLMLFGFAVFVVVLADTDRDQKLKEELKKVKEHLNTCQHKFGKLPSYLSIKGFEQVKKKDEEYLGAIFLCYNTRLGLMSETGDLIEDRVRRFYTTLHGDSDRSKENIEKILKICKPPSHSLFTPEYKAFFFESCRDKHILIP</sequence>
<evidence type="ECO:0000313" key="4">
    <source>
        <dbReference type="RefSeq" id="XP_028143017.1"/>
    </source>
</evidence>
<keyword evidence="3" id="KW-1185">Reference proteome</keyword>
<organism evidence="4">
    <name type="scientific">Diabrotica virgifera virgifera</name>
    <name type="common">western corn rootworm</name>
    <dbReference type="NCBI Taxonomy" id="50390"/>
    <lineage>
        <taxon>Eukaryota</taxon>
        <taxon>Metazoa</taxon>
        <taxon>Ecdysozoa</taxon>
        <taxon>Arthropoda</taxon>
        <taxon>Hexapoda</taxon>
        <taxon>Insecta</taxon>
        <taxon>Pterygota</taxon>
        <taxon>Neoptera</taxon>
        <taxon>Endopterygota</taxon>
        <taxon>Coleoptera</taxon>
        <taxon>Polyphaga</taxon>
        <taxon>Cucujiformia</taxon>
        <taxon>Chrysomeloidea</taxon>
        <taxon>Chrysomelidae</taxon>
        <taxon>Galerucinae</taxon>
        <taxon>Diabroticina</taxon>
        <taxon>Diabroticites</taxon>
        <taxon>Diabrotica</taxon>
    </lineage>
</organism>
<proteinExistence type="predicted"/>